<evidence type="ECO:0000256" key="1">
    <source>
        <dbReference type="ARBA" id="ARBA00004651"/>
    </source>
</evidence>
<comment type="subcellular location">
    <subcellularLocation>
        <location evidence="1">Cell membrane</location>
        <topology evidence="1">Multi-pass membrane protein</topology>
    </subcellularLocation>
</comment>
<keyword evidence="2 8" id="KW-0813">Transport</keyword>
<evidence type="ECO:0000313" key="12">
    <source>
        <dbReference type="Proteomes" id="UP000254807"/>
    </source>
</evidence>
<keyword evidence="5 9" id="KW-0812">Transmembrane</keyword>
<evidence type="ECO:0000313" key="11">
    <source>
        <dbReference type="EMBL" id="STD84769.1"/>
    </source>
</evidence>
<dbReference type="PANTHER" id="PTHR33989">
    <property type="match status" value="1"/>
</dbReference>
<dbReference type="NCBIfam" id="TIGR00410">
    <property type="entry name" value="lacE"/>
    <property type="match status" value="1"/>
</dbReference>
<dbReference type="InterPro" id="IPR004796">
    <property type="entry name" value="PTS_IIC_cello"/>
</dbReference>
<feature type="transmembrane region" description="Helical" evidence="9">
    <location>
        <begin position="38"/>
        <end position="57"/>
    </location>
</feature>
<dbReference type="GO" id="GO:0005886">
    <property type="term" value="C:plasma membrane"/>
    <property type="evidence" value="ECO:0007669"/>
    <property type="project" value="UniProtKB-SubCell"/>
</dbReference>
<feature type="transmembrane region" description="Helical" evidence="9">
    <location>
        <begin position="345"/>
        <end position="371"/>
    </location>
</feature>
<dbReference type="Proteomes" id="UP000254807">
    <property type="component" value="Unassembled WGS sequence"/>
</dbReference>
<feature type="transmembrane region" description="Helical" evidence="9">
    <location>
        <begin position="228"/>
        <end position="248"/>
    </location>
</feature>
<dbReference type="PANTHER" id="PTHR33989:SF4">
    <property type="entry name" value="PTS SYSTEM N,N'-DIACETYLCHITOBIOSE-SPECIFIC EIIC COMPONENT"/>
    <property type="match status" value="1"/>
</dbReference>
<keyword evidence="3 8" id="KW-1003">Cell membrane</keyword>
<evidence type="ECO:0000256" key="5">
    <source>
        <dbReference type="ARBA" id="ARBA00022692"/>
    </source>
</evidence>
<dbReference type="InterPro" id="IPR003352">
    <property type="entry name" value="PTS_EIIC"/>
</dbReference>
<dbReference type="AlphaFoldDB" id="A0A376H9F2"/>
<dbReference type="RefSeq" id="WP_060813829.1">
    <property type="nucleotide sequence ID" value="NZ_JAJGOJ010000001.1"/>
</dbReference>
<dbReference type="GO" id="GO:0009401">
    <property type="term" value="P:phosphoenolpyruvate-dependent sugar phosphotransferase system"/>
    <property type="evidence" value="ECO:0007669"/>
    <property type="project" value="InterPro"/>
</dbReference>
<feature type="transmembrane region" description="Helical" evidence="9">
    <location>
        <begin position="185"/>
        <end position="208"/>
    </location>
</feature>
<feature type="domain" description="PTS EIIC type-3" evidence="10">
    <location>
        <begin position="8"/>
        <end position="414"/>
    </location>
</feature>
<dbReference type="InterPro" id="IPR004501">
    <property type="entry name" value="PTS_EIIC_3"/>
</dbReference>
<sequence length="436" mass="47979">MNKFEKFLTDKLLPLSEKMQNNLVLGALSEGFIRTSPATIGSAFILIVANFPIPAWLELLQKTNLASSLGAVGNASIGIMGMLAVYNIAYAYGKRLHTNAQNSGLIALASYFILIPQQIVTHVEQNGKWVESAVNAVSFDYLGGQGIFIGMLVALLITKLYSILAARKFTIKLPDSVPPMVSESLAPTFIVTIIFLIVCGIRIAFSFTPFNDIFSFITEMISAPLNNLMANPLTMIFIQVLLCFLWFFGIHNAVLSGPLSAVTLTMITANIDAFTSGKTLPFAIAYMVYGVCGAAGNTMGLIINLMFAKSKRYKEMFKLGALPTVFNITEPLVFGLPIIMNPMYFFPMILSPLVSGLVSWGLMTTVLPITYNPTVENIPWTTPGFVKFALSGGWQFFLMYIITTAIVTLIWYPFVRVADKKELEIERNQTKQDVSV</sequence>
<keyword evidence="4 8" id="KW-0762">Sugar transport</keyword>
<dbReference type="InterPro" id="IPR051088">
    <property type="entry name" value="PTS_Sugar-EIIC/EIIB"/>
</dbReference>
<keyword evidence="6 9" id="KW-1133">Transmembrane helix</keyword>
<comment type="function">
    <text evidence="8">The phosphoenolpyruvate-dependent sugar phosphotransferase system (PTS), a major carbohydrate active -transport system, catalyzes the phosphorylation of incoming sugar substrates concomitant with their translocation across the cell membrane.</text>
</comment>
<name>A0A376H9F2_ENTGA</name>
<gene>
    <name evidence="11" type="primary">gmuC_21</name>
    <name evidence="11" type="ORF">NCTC12360_03316</name>
</gene>
<feature type="transmembrane region" description="Helical" evidence="9">
    <location>
        <begin position="69"/>
        <end position="92"/>
    </location>
</feature>
<accession>A0A376H9F2</accession>
<organism evidence="11 12">
    <name type="scientific">Enterococcus gallinarum</name>
    <dbReference type="NCBI Taxonomy" id="1353"/>
    <lineage>
        <taxon>Bacteria</taxon>
        <taxon>Bacillati</taxon>
        <taxon>Bacillota</taxon>
        <taxon>Bacilli</taxon>
        <taxon>Lactobacillales</taxon>
        <taxon>Enterococcaceae</taxon>
        <taxon>Enterococcus</taxon>
    </lineage>
</organism>
<keyword evidence="12" id="KW-1185">Reference proteome</keyword>
<evidence type="ECO:0000256" key="7">
    <source>
        <dbReference type="ARBA" id="ARBA00023136"/>
    </source>
</evidence>
<feature type="transmembrane region" description="Helical" evidence="9">
    <location>
        <begin position="141"/>
        <end position="164"/>
    </location>
</feature>
<keyword evidence="7 8" id="KW-0472">Membrane</keyword>
<feature type="transmembrane region" description="Helical" evidence="9">
    <location>
        <begin position="104"/>
        <end position="121"/>
    </location>
</feature>
<dbReference type="GO" id="GO:0008982">
    <property type="term" value="F:protein-N(PI)-phosphohistidine-sugar phosphotransferase activity"/>
    <property type="evidence" value="ECO:0007669"/>
    <property type="project" value="UniProtKB-UniRule"/>
</dbReference>
<feature type="transmembrane region" description="Helical" evidence="9">
    <location>
        <begin position="283"/>
        <end position="307"/>
    </location>
</feature>
<proteinExistence type="predicted"/>
<dbReference type="Pfam" id="PF02378">
    <property type="entry name" value="PTS_EIIC"/>
    <property type="match status" value="1"/>
</dbReference>
<dbReference type="PIRSF" id="PIRSF006351">
    <property type="entry name" value="PTS_EIIC-Cellobiose"/>
    <property type="match status" value="1"/>
</dbReference>
<reference evidence="11 12" key="1">
    <citation type="submission" date="2018-06" db="EMBL/GenBank/DDBJ databases">
        <authorList>
            <consortium name="Pathogen Informatics"/>
            <person name="Doyle S."/>
        </authorList>
    </citation>
    <scope>NUCLEOTIDE SEQUENCE [LARGE SCALE GENOMIC DNA]</scope>
    <source>
        <strain evidence="11 12">NCTC12360</strain>
    </source>
</reference>
<dbReference type="GO" id="GO:1901264">
    <property type="term" value="P:carbohydrate derivative transport"/>
    <property type="evidence" value="ECO:0007669"/>
    <property type="project" value="TreeGrafter"/>
</dbReference>
<evidence type="ECO:0000259" key="10">
    <source>
        <dbReference type="PROSITE" id="PS51105"/>
    </source>
</evidence>
<evidence type="ECO:0000256" key="6">
    <source>
        <dbReference type="ARBA" id="ARBA00022989"/>
    </source>
</evidence>
<dbReference type="OrthoDB" id="1550290at2"/>
<evidence type="ECO:0000256" key="9">
    <source>
        <dbReference type="SAM" id="Phobius"/>
    </source>
</evidence>
<dbReference type="EMBL" id="UFYW01000001">
    <property type="protein sequence ID" value="STD84769.1"/>
    <property type="molecule type" value="Genomic_DNA"/>
</dbReference>
<evidence type="ECO:0000256" key="4">
    <source>
        <dbReference type="ARBA" id="ARBA00022597"/>
    </source>
</evidence>
<evidence type="ECO:0000256" key="8">
    <source>
        <dbReference type="PIRNR" id="PIRNR006351"/>
    </source>
</evidence>
<feature type="transmembrane region" description="Helical" evidence="9">
    <location>
        <begin position="253"/>
        <end position="271"/>
    </location>
</feature>
<protein>
    <recommendedName>
        <fullName evidence="8">Permease IIC component</fullName>
    </recommendedName>
</protein>
<evidence type="ECO:0000256" key="2">
    <source>
        <dbReference type="ARBA" id="ARBA00022448"/>
    </source>
</evidence>
<evidence type="ECO:0000256" key="3">
    <source>
        <dbReference type="ARBA" id="ARBA00022475"/>
    </source>
</evidence>
<dbReference type="PROSITE" id="PS51105">
    <property type="entry name" value="PTS_EIIC_TYPE_3"/>
    <property type="match status" value="1"/>
</dbReference>
<feature type="transmembrane region" description="Helical" evidence="9">
    <location>
        <begin position="392"/>
        <end position="414"/>
    </location>
</feature>